<name>A0A8S2EP75_9BILA</name>
<gene>
    <name evidence="1" type="ORF">OVA965_LOCUS25040</name>
    <name evidence="2" type="ORF">TMI583_LOCUS25765</name>
</gene>
<organism evidence="1 3">
    <name type="scientific">Didymodactylos carnosus</name>
    <dbReference type="NCBI Taxonomy" id="1234261"/>
    <lineage>
        <taxon>Eukaryota</taxon>
        <taxon>Metazoa</taxon>
        <taxon>Spiralia</taxon>
        <taxon>Gnathifera</taxon>
        <taxon>Rotifera</taxon>
        <taxon>Eurotatoria</taxon>
        <taxon>Bdelloidea</taxon>
        <taxon>Philodinida</taxon>
        <taxon>Philodinidae</taxon>
        <taxon>Didymodactylos</taxon>
    </lineage>
</organism>
<accession>A0A8S2EP75</accession>
<feature type="non-terminal residue" evidence="1">
    <location>
        <position position="1"/>
    </location>
</feature>
<protein>
    <submittedName>
        <fullName evidence="1">Uncharacterized protein</fullName>
    </submittedName>
</protein>
<dbReference type="InterPro" id="IPR023214">
    <property type="entry name" value="HAD_sf"/>
</dbReference>
<dbReference type="EMBL" id="CAJNOK010015353">
    <property type="protein sequence ID" value="CAF1223668.1"/>
    <property type="molecule type" value="Genomic_DNA"/>
</dbReference>
<proteinExistence type="predicted"/>
<evidence type="ECO:0000313" key="2">
    <source>
        <dbReference type="EMBL" id="CAF4031925.1"/>
    </source>
</evidence>
<dbReference type="AlphaFoldDB" id="A0A8S2EP75"/>
<reference evidence="1" key="1">
    <citation type="submission" date="2021-02" db="EMBL/GenBank/DDBJ databases">
        <authorList>
            <person name="Nowell W R."/>
        </authorList>
    </citation>
    <scope>NUCLEOTIDE SEQUENCE</scope>
</reference>
<evidence type="ECO:0000313" key="3">
    <source>
        <dbReference type="Proteomes" id="UP000677228"/>
    </source>
</evidence>
<dbReference type="EMBL" id="CAJOBA010036894">
    <property type="protein sequence ID" value="CAF4031925.1"/>
    <property type="molecule type" value="Genomic_DNA"/>
</dbReference>
<dbReference type="Proteomes" id="UP000677228">
    <property type="component" value="Unassembled WGS sequence"/>
</dbReference>
<comment type="caution">
    <text evidence="1">The sequence shown here is derived from an EMBL/GenBank/DDBJ whole genome shotgun (WGS) entry which is preliminary data.</text>
</comment>
<sequence length="87" mass="9966">SPIQADGGISKFLIDEYAMPNTTEAEQKTLASRSSRKEARFQYINDRTNFQIVMRIGDNIDDFNAFASYDKLSEERRKLVSGDLEKL</sequence>
<dbReference type="Gene3D" id="3.40.50.1000">
    <property type="entry name" value="HAD superfamily/HAD-like"/>
    <property type="match status" value="1"/>
</dbReference>
<dbReference type="Proteomes" id="UP000682733">
    <property type="component" value="Unassembled WGS sequence"/>
</dbReference>
<evidence type="ECO:0000313" key="1">
    <source>
        <dbReference type="EMBL" id="CAF1223668.1"/>
    </source>
</evidence>